<gene>
    <name evidence="18" type="primary">IL17RC</name>
</gene>
<evidence type="ECO:0000256" key="11">
    <source>
        <dbReference type="ARBA" id="ARBA00062086"/>
    </source>
</evidence>
<keyword evidence="3 16" id="KW-0812">Transmembrane</keyword>
<evidence type="ECO:0000256" key="14">
    <source>
        <dbReference type="ARBA" id="ARBA00079879"/>
    </source>
</evidence>
<sequence>MREQPPAYTLTDNIQKMTAPWFLLFFVLGGWPWVLSLEKLKASPDVVQCYQGLSCRLKENDFLCLLGGIEPIKDPVLVPTKLQTEVVLQCREESNCDLCVRVTLYLTVQEPRKEDPDEGGLQEDAELTSGPWPRNESLEAEVILSFKDFLSNRCVLVEVEVSPSMVQPGQNVGYLVFDCFRAPVGDEVWIWSYTQPRYQKELNHTQQLPDCIKPELWNNVQSCWVLPWFNISAEGDAVQLVMDVSAEQNYVLFLYWNQTQGLSTRFHEVLTGPHNITVNNTDLVPCLCIQMWPNVLDAIRNSHCPFQKDPRAHKNLWNQSKLNLTFSTLWGETALSWMVKAPCPLSAEMVLCWQPVGSELCHPLPLPLPRENVIVNTLQHLPMLTLHPNICLQVWSRGKPQIQKCPPKDVLGPLRDDMLLLETWGSVENHSFCAMEISGCTPLPSLAHTRAAFLGKQLLQDLQSGQCVQLWNATGTLWACSLQKYTHHRWVLAWLAFLALAACILLLLLLNRDGMKGWLQFLKEDYRYGGAVRGRRALLLYSPDHASFERLVGTLASALGQLQLSVAVDLWHRQELSALGPLAWFHAQRRQALQEGGVVILIFSPGAVALCREWLQEVGAPRPPAPTPDTFAASLSCVLPDFLEGRASGCYVVACFEELLPPECIPDLFHSVPVFSLPSQTSAFLRALVGPGKGHRDTVKAHATRMGQYLQPALEECLQLGASSSL</sequence>
<dbReference type="FunCoup" id="A0A5F8H7A6">
    <property type="interactions" value="485"/>
</dbReference>
<dbReference type="Ensembl" id="ENSMODT00000076423.1">
    <property type="protein sequence ID" value="ENSMODP00000055106.1"/>
    <property type="gene ID" value="ENSMODG00000005328.5"/>
</dbReference>
<evidence type="ECO:0000256" key="4">
    <source>
        <dbReference type="ARBA" id="ARBA00022729"/>
    </source>
</evidence>
<evidence type="ECO:0000256" key="2">
    <source>
        <dbReference type="ARBA" id="ARBA00022475"/>
    </source>
</evidence>
<evidence type="ECO:0000256" key="16">
    <source>
        <dbReference type="SAM" id="Phobius"/>
    </source>
</evidence>
<dbReference type="FunFam" id="3.40.50.11530:FF:000001">
    <property type="entry name" value="interleukin-17 receptor C isoform X1"/>
    <property type="match status" value="1"/>
</dbReference>
<feature type="transmembrane region" description="Helical" evidence="16">
    <location>
        <begin position="21"/>
        <end position="37"/>
    </location>
</feature>
<reference evidence="18 19" key="1">
    <citation type="journal article" date="2007" name="Nature">
        <title>Genome of the marsupial Monodelphis domestica reveals innovation in non-coding sequences.</title>
        <authorList>
            <person name="Mikkelsen T.S."/>
            <person name="Wakefield M.J."/>
            <person name="Aken B."/>
            <person name="Amemiya C.T."/>
            <person name="Chang J.L."/>
            <person name="Duke S."/>
            <person name="Garber M."/>
            <person name="Gentles A.J."/>
            <person name="Goodstadt L."/>
            <person name="Heger A."/>
            <person name="Jurka J."/>
            <person name="Kamal M."/>
            <person name="Mauceli E."/>
            <person name="Searle S.M."/>
            <person name="Sharpe T."/>
            <person name="Baker M.L."/>
            <person name="Batzer M.A."/>
            <person name="Benos P.V."/>
            <person name="Belov K."/>
            <person name="Clamp M."/>
            <person name="Cook A."/>
            <person name="Cuff J."/>
            <person name="Das R."/>
            <person name="Davidow L."/>
            <person name="Deakin J.E."/>
            <person name="Fazzari M.J."/>
            <person name="Glass J.L."/>
            <person name="Grabherr M."/>
            <person name="Greally J.M."/>
            <person name="Gu W."/>
            <person name="Hore T.A."/>
            <person name="Huttley G.A."/>
            <person name="Kleber M."/>
            <person name="Jirtle R.L."/>
            <person name="Koina E."/>
            <person name="Lee J.T."/>
            <person name="Mahony S."/>
            <person name="Marra M.A."/>
            <person name="Miller R.D."/>
            <person name="Nicholls R.D."/>
            <person name="Oda M."/>
            <person name="Papenfuss A.T."/>
            <person name="Parra Z.E."/>
            <person name="Pollock D.D."/>
            <person name="Ray D.A."/>
            <person name="Schein J.E."/>
            <person name="Speed T.P."/>
            <person name="Thompson K."/>
            <person name="VandeBerg J.L."/>
            <person name="Wade C.M."/>
            <person name="Walker J.A."/>
            <person name="Waters P.D."/>
            <person name="Webber C."/>
            <person name="Weidman J.R."/>
            <person name="Xie X."/>
            <person name="Zody M.C."/>
            <person name="Baldwin J."/>
            <person name="Abdouelleil A."/>
            <person name="Abdulkadir J."/>
            <person name="Abebe A."/>
            <person name="Abera B."/>
            <person name="Abreu J."/>
            <person name="Acer S.C."/>
            <person name="Aftuck L."/>
            <person name="Alexander A."/>
            <person name="An P."/>
            <person name="Anderson E."/>
            <person name="Anderson S."/>
            <person name="Arachi H."/>
            <person name="Azer M."/>
            <person name="Bachantsang P."/>
            <person name="Barry A."/>
            <person name="Bayul T."/>
            <person name="Berlin A."/>
            <person name="Bessette D."/>
            <person name="Bloom T."/>
            <person name="Bloom T."/>
            <person name="Boguslavskiy L."/>
            <person name="Bonnet C."/>
            <person name="Boukhgalter B."/>
            <person name="Bourzgui I."/>
            <person name="Brown A."/>
            <person name="Cahill P."/>
            <person name="Channer S."/>
            <person name="Cheshatsang Y."/>
            <person name="Chuda L."/>
            <person name="Citroen M."/>
            <person name="Collymore A."/>
            <person name="Cooke P."/>
            <person name="Costello M."/>
            <person name="D'Aco K."/>
            <person name="Daza R."/>
            <person name="De Haan G."/>
            <person name="DeGray S."/>
            <person name="DeMaso C."/>
            <person name="Dhargay N."/>
            <person name="Dooley K."/>
            <person name="Dooley E."/>
            <person name="Doricent M."/>
            <person name="Dorje P."/>
            <person name="Dorjee K."/>
            <person name="Dupes A."/>
            <person name="Elong R."/>
            <person name="Falk J."/>
            <person name="Farina A."/>
            <person name="Faro S."/>
            <person name="Ferguson D."/>
            <person name="Fisher S."/>
            <person name="Foley C.D."/>
            <person name="Franke A."/>
            <person name="Friedrich D."/>
            <person name="Gadbois L."/>
            <person name="Gearin G."/>
            <person name="Gearin C.R."/>
            <person name="Giannoukos G."/>
            <person name="Goode T."/>
            <person name="Graham J."/>
            <person name="Grandbois E."/>
            <person name="Grewal S."/>
            <person name="Gyaltsen K."/>
            <person name="Hafez N."/>
            <person name="Hagos B."/>
            <person name="Hall J."/>
            <person name="Henson C."/>
            <person name="Hollinger A."/>
            <person name="Honan T."/>
            <person name="Huard M.D."/>
            <person name="Hughes L."/>
            <person name="Hurhula B."/>
            <person name="Husby M.E."/>
            <person name="Kamat A."/>
            <person name="Kanga B."/>
            <person name="Kashin S."/>
            <person name="Khazanovich D."/>
            <person name="Kisner P."/>
            <person name="Lance K."/>
            <person name="Lara M."/>
            <person name="Lee W."/>
            <person name="Lennon N."/>
            <person name="Letendre F."/>
            <person name="LeVine R."/>
            <person name="Lipovsky A."/>
            <person name="Liu X."/>
            <person name="Liu J."/>
            <person name="Liu S."/>
            <person name="Lokyitsang T."/>
            <person name="Lokyitsang Y."/>
            <person name="Lubonja R."/>
            <person name="Lui A."/>
            <person name="MacDonald P."/>
            <person name="Magnisalis V."/>
            <person name="Maru K."/>
            <person name="Matthews C."/>
            <person name="McCusker W."/>
            <person name="McDonough S."/>
            <person name="Mehta T."/>
            <person name="Meldrim J."/>
            <person name="Meneus L."/>
            <person name="Mihai O."/>
            <person name="Mihalev A."/>
            <person name="Mihova T."/>
            <person name="Mittelman R."/>
            <person name="Mlenga V."/>
            <person name="Montmayeur A."/>
            <person name="Mulrain L."/>
            <person name="Navidi A."/>
            <person name="Naylor J."/>
            <person name="Negash T."/>
            <person name="Nguyen T."/>
            <person name="Nguyen N."/>
            <person name="Nicol R."/>
            <person name="Norbu C."/>
            <person name="Norbu N."/>
            <person name="Novod N."/>
            <person name="O'Neill B."/>
            <person name="Osman S."/>
            <person name="Markiewicz E."/>
            <person name="Oyono O.L."/>
            <person name="Patti C."/>
            <person name="Phunkhang P."/>
            <person name="Pierre F."/>
            <person name="Priest M."/>
            <person name="Raghuraman S."/>
            <person name="Rege F."/>
            <person name="Reyes R."/>
            <person name="Rise C."/>
            <person name="Rogov P."/>
            <person name="Ross K."/>
            <person name="Ryan E."/>
            <person name="Settipalli S."/>
            <person name="Shea T."/>
            <person name="Sherpa N."/>
            <person name="Shi L."/>
            <person name="Shih D."/>
            <person name="Sparrow T."/>
            <person name="Spaulding J."/>
            <person name="Stalker J."/>
            <person name="Stange-Thomann N."/>
            <person name="Stavropoulos S."/>
            <person name="Stone C."/>
            <person name="Strader C."/>
            <person name="Tesfaye S."/>
            <person name="Thomson T."/>
            <person name="Thoulutsang Y."/>
            <person name="Thoulutsang D."/>
            <person name="Topham K."/>
            <person name="Topping I."/>
            <person name="Tsamla T."/>
            <person name="Vassiliev H."/>
            <person name="Vo A."/>
            <person name="Wangchuk T."/>
            <person name="Wangdi T."/>
            <person name="Weiand M."/>
            <person name="Wilkinson J."/>
            <person name="Wilson A."/>
            <person name="Yadav S."/>
            <person name="Young G."/>
            <person name="Yu Q."/>
            <person name="Zembek L."/>
            <person name="Zhong D."/>
            <person name="Zimmer A."/>
            <person name="Zwirko Z."/>
            <person name="Jaffe D.B."/>
            <person name="Alvarez P."/>
            <person name="Brockman W."/>
            <person name="Butler J."/>
            <person name="Chin C."/>
            <person name="Gnerre S."/>
            <person name="MacCallum I."/>
            <person name="Graves J.A."/>
            <person name="Ponting C.P."/>
            <person name="Breen M."/>
            <person name="Samollow P.B."/>
            <person name="Lander E.S."/>
            <person name="Lindblad-Toh K."/>
        </authorList>
    </citation>
    <scope>NUCLEOTIDE SEQUENCE [LARGE SCALE GENOMIC DNA]</scope>
</reference>
<feature type="compositionally biased region" description="Acidic residues" evidence="15">
    <location>
        <begin position="116"/>
        <end position="126"/>
    </location>
</feature>
<dbReference type="InterPro" id="IPR039465">
    <property type="entry name" value="IL-17_rcpt-like"/>
</dbReference>
<keyword evidence="5 16" id="KW-1133">Transmembrane helix</keyword>
<evidence type="ECO:0000256" key="15">
    <source>
        <dbReference type="SAM" id="MobiDB-lite"/>
    </source>
</evidence>
<keyword evidence="8" id="KW-0675">Receptor</keyword>
<evidence type="ECO:0000256" key="10">
    <source>
        <dbReference type="ARBA" id="ARBA00023198"/>
    </source>
</evidence>
<protein>
    <recommendedName>
        <fullName evidence="12">Interleukin-17 receptor C</fullName>
    </recommendedName>
    <alternativeName>
        <fullName evidence="14">Interleukin-17 receptor-like protein</fullName>
    </alternativeName>
    <alternativeName>
        <fullName evidence="13">ZcytoR14</fullName>
    </alternativeName>
</protein>
<dbReference type="Pfam" id="PF15037">
    <property type="entry name" value="IL17_R_N"/>
    <property type="match status" value="1"/>
</dbReference>
<keyword evidence="6 16" id="KW-0472">Membrane</keyword>
<keyword evidence="2" id="KW-1003">Cell membrane</keyword>
<dbReference type="PANTHER" id="PTHR15583:SF12">
    <property type="entry name" value="INTERLEUKIN-17 RECEPTOR C"/>
    <property type="match status" value="1"/>
</dbReference>
<dbReference type="InterPro" id="IPR013568">
    <property type="entry name" value="SEFIR_dom"/>
</dbReference>
<dbReference type="GO" id="GO:0038173">
    <property type="term" value="P:interleukin-17A-mediated signaling pathway"/>
    <property type="evidence" value="ECO:0007669"/>
    <property type="project" value="Ensembl"/>
</dbReference>
<comment type="subunit">
    <text evidence="11">Homodimer; disulfide-linked. Heterodimer with IL17RA. Heterodimerization with IL17RA is independent of the cytoplasmic tail. Associates with non-glycosylated IL17RA constitutively. Binding of IL17A and IL17F induces association with glycosylated IL17RA. Forms complexes with 2:1 binding stoichiometry: two receptor chains for one interleukin molecule. IL17A homodimer preferentially drives the formation of IL17RA-IL17RC heterodimeric receptor complex, whereas IL17F homodimer forms predominantly complexes with IL17RC homodimer. IL17A-IL17F forms complexes with IL17RA-IL17RC, but with lower affinity when compared to IL17A homodimer. IL17RC chain cannot distinguish between IL17A and IL17F molecules, potentially enabling the formation of topologically distinct complexes. Interacts (through SEFIR domain and extended downstream region) with TRAF3IP2/ACT1 (phosphorylated).</text>
</comment>
<dbReference type="OMA" id="RTEEWMH"/>
<feature type="transmembrane region" description="Helical" evidence="16">
    <location>
        <begin position="490"/>
        <end position="510"/>
    </location>
</feature>
<dbReference type="Bgee" id="ENSMODG00000005328">
    <property type="expression patterns" value="Expressed in liver and 14 other cell types or tissues"/>
</dbReference>
<feature type="domain" description="SEFIR" evidence="17">
    <location>
        <begin position="534"/>
        <end position="686"/>
    </location>
</feature>
<feature type="region of interest" description="Disordered" evidence="15">
    <location>
        <begin position="112"/>
        <end position="132"/>
    </location>
</feature>
<dbReference type="OrthoDB" id="9949622at2759"/>
<organism evidence="18 19">
    <name type="scientific">Monodelphis domestica</name>
    <name type="common">Gray short-tailed opossum</name>
    <dbReference type="NCBI Taxonomy" id="13616"/>
    <lineage>
        <taxon>Eukaryota</taxon>
        <taxon>Metazoa</taxon>
        <taxon>Chordata</taxon>
        <taxon>Craniata</taxon>
        <taxon>Vertebrata</taxon>
        <taxon>Euteleostomi</taxon>
        <taxon>Mammalia</taxon>
        <taxon>Metatheria</taxon>
        <taxon>Didelphimorphia</taxon>
        <taxon>Didelphidae</taxon>
        <taxon>Monodelphis</taxon>
    </lineage>
</organism>
<evidence type="ECO:0000256" key="1">
    <source>
        <dbReference type="ARBA" id="ARBA00004251"/>
    </source>
</evidence>
<dbReference type="Gene3D" id="3.40.50.11530">
    <property type="match status" value="1"/>
</dbReference>
<keyword evidence="19" id="KW-1185">Reference proteome</keyword>
<evidence type="ECO:0000313" key="19">
    <source>
        <dbReference type="Proteomes" id="UP000002280"/>
    </source>
</evidence>
<evidence type="ECO:0000256" key="6">
    <source>
        <dbReference type="ARBA" id="ARBA00023136"/>
    </source>
</evidence>
<evidence type="ECO:0000256" key="8">
    <source>
        <dbReference type="ARBA" id="ARBA00023170"/>
    </source>
</evidence>
<dbReference type="GeneID" id="100024129"/>
<dbReference type="GO" id="GO:0015026">
    <property type="term" value="F:coreceptor activity"/>
    <property type="evidence" value="ECO:0007669"/>
    <property type="project" value="Ensembl"/>
</dbReference>
<keyword evidence="4" id="KW-0732">Signal</keyword>
<evidence type="ECO:0000256" key="9">
    <source>
        <dbReference type="ARBA" id="ARBA00023180"/>
    </source>
</evidence>
<dbReference type="GO" id="GO:0005886">
    <property type="term" value="C:plasma membrane"/>
    <property type="evidence" value="ECO:0007669"/>
    <property type="project" value="UniProtKB-SubCell"/>
</dbReference>
<evidence type="ECO:0000256" key="7">
    <source>
        <dbReference type="ARBA" id="ARBA00023157"/>
    </source>
</evidence>
<evidence type="ECO:0000313" key="18">
    <source>
        <dbReference type="Ensembl" id="ENSMODP00000055106.1"/>
    </source>
</evidence>
<dbReference type="CTD" id="84818"/>
<evidence type="ECO:0000256" key="3">
    <source>
        <dbReference type="ARBA" id="ARBA00022692"/>
    </source>
</evidence>
<reference evidence="18" key="3">
    <citation type="submission" date="2025-09" db="UniProtKB">
        <authorList>
            <consortium name="Ensembl"/>
        </authorList>
    </citation>
    <scope>IDENTIFICATION</scope>
</reference>
<dbReference type="PROSITE" id="PS51534">
    <property type="entry name" value="SEFIR"/>
    <property type="match status" value="1"/>
</dbReference>
<keyword evidence="9" id="KW-0325">Glycoprotein</keyword>
<proteinExistence type="predicted"/>
<dbReference type="InParanoid" id="A0A5F8H7A6"/>
<evidence type="ECO:0000259" key="17">
    <source>
        <dbReference type="PROSITE" id="PS51534"/>
    </source>
</evidence>
<keyword evidence="7" id="KW-1015">Disulfide bond</keyword>
<accession>A0A5F8H7A6</accession>
<dbReference type="InterPro" id="IPR027841">
    <property type="entry name" value="IL-17_rcpt_C/E_N"/>
</dbReference>
<evidence type="ECO:0000256" key="5">
    <source>
        <dbReference type="ARBA" id="ARBA00022989"/>
    </source>
</evidence>
<dbReference type="GO" id="GO:0030368">
    <property type="term" value="F:interleukin-17 receptor activity"/>
    <property type="evidence" value="ECO:0000318"/>
    <property type="project" value="GO_Central"/>
</dbReference>
<comment type="subcellular location">
    <subcellularLocation>
        <location evidence="1">Cell membrane</location>
        <topology evidence="1">Single-pass type I membrane protein</topology>
    </subcellularLocation>
</comment>
<dbReference type="AlphaFoldDB" id="A0A5F8H7A6"/>
<reference evidence="18" key="2">
    <citation type="submission" date="2025-08" db="UniProtKB">
        <authorList>
            <consortium name="Ensembl"/>
        </authorList>
    </citation>
    <scope>IDENTIFICATION</scope>
</reference>
<dbReference type="Pfam" id="PF08357">
    <property type="entry name" value="SEFIR"/>
    <property type="match status" value="1"/>
</dbReference>
<dbReference type="GeneTree" id="ENSGT00730000111286"/>
<keyword evidence="10" id="KW-0395">Inflammatory response</keyword>
<name>A0A5F8H7A6_MONDO</name>
<evidence type="ECO:0000256" key="13">
    <source>
        <dbReference type="ARBA" id="ARBA00078165"/>
    </source>
</evidence>
<dbReference type="STRING" id="13616.ENSMODP00000055106"/>
<dbReference type="GO" id="GO:0006954">
    <property type="term" value="P:inflammatory response"/>
    <property type="evidence" value="ECO:0007669"/>
    <property type="project" value="UniProtKB-KW"/>
</dbReference>
<dbReference type="Proteomes" id="UP000002280">
    <property type="component" value="Chromosome 6"/>
</dbReference>
<evidence type="ECO:0000256" key="12">
    <source>
        <dbReference type="ARBA" id="ARBA00069307"/>
    </source>
</evidence>
<dbReference type="PANTHER" id="PTHR15583">
    <property type="entry name" value="INTERLEUKIN-17 RECEPTOR"/>
    <property type="match status" value="1"/>
</dbReference>